<protein>
    <submittedName>
        <fullName evidence="1">Uncharacterized protein</fullName>
    </submittedName>
</protein>
<name>A0A3P7JBA3_STRVU</name>
<keyword evidence="2" id="KW-1185">Reference proteome</keyword>
<dbReference type="Proteomes" id="UP000270094">
    <property type="component" value="Unassembled WGS sequence"/>
</dbReference>
<sequence length="83" mass="9622">MSSLRDPAEYVSKAEHRWAGHIVRRTDDRWTLSTLERIPRKAKRPRRMSPTRCAGIDQLNSQLVIIGSEPRERLRRGSTPTRG</sequence>
<dbReference type="AlphaFoldDB" id="A0A3P7JBA3"/>
<dbReference type="EMBL" id="UYYB01095131">
    <property type="protein sequence ID" value="VDM75284.1"/>
    <property type="molecule type" value="Genomic_DNA"/>
</dbReference>
<dbReference type="OrthoDB" id="5866020at2759"/>
<proteinExistence type="predicted"/>
<gene>
    <name evidence="1" type="ORF">SVUK_LOCUS10282</name>
</gene>
<accession>A0A3P7JBA3</accession>
<evidence type="ECO:0000313" key="1">
    <source>
        <dbReference type="EMBL" id="VDM75284.1"/>
    </source>
</evidence>
<evidence type="ECO:0000313" key="2">
    <source>
        <dbReference type="Proteomes" id="UP000270094"/>
    </source>
</evidence>
<reference evidence="1 2" key="1">
    <citation type="submission" date="2018-11" db="EMBL/GenBank/DDBJ databases">
        <authorList>
            <consortium name="Pathogen Informatics"/>
        </authorList>
    </citation>
    <scope>NUCLEOTIDE SEQUENCE [LARGE SCALE GENOMIC DNA]</scope>
</reference>
<organism evidence="1 2">
    <name type="scientific">Strongylus vulgaris</name>
    <name type="common">Blood worm</name>
    <dbReference type="NCBI Taxonomy" id="40348"/>
    <lineage>
        <taxon>Eukaryota</taxon>
        <taxon>Metazoa</taxon>
        <taxon>Ecdysozoa</taxon>
        <taxon>Nematoda</taxon>
        <taxon>Chromadorea</taxon>
        <taxon>Rhabditida</taxon>
        <taxon>Rhabditina</taxon>
        <taxon>Rhabditomorpha</taxon>
        <taxon>Strongyloidea</taxon>
        <taxon>Strongylidae</taxon>
        <taxon>Strongylus</taxon>
    </lineage>
</organism>